<reference evidence="3" key="1">
    <citation type="submission" date="2015-09" db="EMBL/GenBank/DDBJ databases">
        <title>Complete genome of Arthrobacter alpinus strain R3.8.</title>
        <authorList>
            <person name="See-Too W.S."/>
            <person name="Chan K.G."/>
        </authorList>
    </citation>
    <scope>NUCLEOTIDE SEQUENCE [LARGE SCALE GENOMIC DNA]</scope>
    <source>
        <strain evidence="3">R3.8</strain>
    </source>
</reference>
<sequence length="181" mass="18945">MVGTLSIAFALTGLTVVSAPANAVVVGACTMKANDPHASVHVSGTINSEGTLKCTIGMTEIYLRTYLEKSGGPTWGGNTESWLNATAGKTYKSVANTSCSQGPATFRTRVAYTLQSPPGVSPAYTANNIYSPWFGLACGVAFRSTQAEESNSEWTTEKALPPGVVMQRTPDGVQLTFGAQN</sequence>
<evidence type="ECO:0000313" key="2">
    <source>
        <dbReference type="EMBL" id="ALE93677.1"/>
    </source>
</evidence>
<feature type="chain" id="PRO_5038463639" description="Ig-like domain-containing protein" evidence="1">
    <location>
        <begin position="24"/>
        <end position="181"/>
    </location>
</feature>
<dbReference type="EMBL" id="CP012677">
    <property type="protein sequence ID" value="ALE93677.1"/>
    <property type="molecule type" value="Genomic_DNA"/>
</dbReference>
<dbReference type="AlphaFoldDB" id="A0A0M4R0W9"/>
<name>A0A0M4R0W9_9MICC</name>
<protein>
    <recommendedName>
        <fullName evidence="4">Ig-like domain-containing protein</fullName>
    </recommendedName>
</protein>
<dbReference type="RefSeq" id="WP_062008748.1">
    <property type="nucleotide sequence ID" value="NZ_CP012677.1"/>
</dbReference>
<evidence type="ECO:0008006" key="4">
    <source>
        <dbReference type="Google" id="ProtNLM"/>
    </source>
</evidence>
<dbReference type="Proteomes" id="UP000062833">
    <property type="component" value="Chromosome"/>
</dbReference>
<dbReference type="OrthoDB" id="5124583at2"/>
<proteinExistence type="predicted"/>
<accession>A0A0M4R0W9</accession>
<gene>
    <name evidence="2" type="ORF">AOC05_17335</name>
</gene>
<keyword evidence="1" id="KW-0732">Signal</keyword>
<keyword evidence="3" id="KW-1185">Reference proteome</keyword>
<feature type="signal peptide" evidence="1">
    <location>
        <begin position="1"/>
        <end position="23"/>
    </location>
</feature>
<dbReference type="KEGG" id="aaq:AOC05_17335"/>
<evidence type="ECO:0000313" key="3">
    <source>
        <dbReference type="Proteomes" id="UP000062833"/>
    </source>
</evidence>
<evidence type="ECO:0000256" key="1">
    <source>
        <dbReference type="SAM" id="SignalP"/>
    </source>
</evidence>
<organism evidence="2 3">
    <name type="scientific">Arthrobacter alpinus</name>
    <dbReference type="NCBI Taxonomy" id="656366"/>
    <lineage>
        <taxon>Bacteria</taxon>
        <taxon>Bacillati</taxon>
        <taxon>Actinomycetota</taxon>
        <taxon>Actinomycetes</taxon>
        <taxon>Micrococcales</taxon>
        <taxon>Micrococcaceae</taxon>
        <taxon>Arthrobacter</taxon>
    </lineage>
</organism>
<dbReference type="PATRIC" id="fig|656366.3.peg.3731"/>